<gene>
    <name evidence="6" type="primary">Vinc_1</name>
    <name evidence="6" type="ORF">GWK47_047591</name>
</gene>
<dbReference type="InterPro" id="IPR036723">
    <property type="entry name" value="Alpha-catenin/vinculin-like_sf"/>
</dbReference>
<evidence type="ECO:0000313" key="6">
    <source>
        <dbReference type="EMBL" id="KAG0720867.1"/>
    </source>
</evidence>
<dbReference type="EMBL" id="JACEEZ010012120">
    <property type="protein sequence ID" value="KAG0720867.1"/>
    <property type="molecule type" value="Genomic_DNA"/>
</dbReference>
<dbReference type="GO" id="GO:0015629">
    <property type="term" value="C:actin cytoskeleton"/>
    <property type="evidence" value="ECO:0007669"/>
    <property type="project" value="InterPro"/>
</dbReference>
<dbReference type="Proteomes" id="UP000770661">
    <property type="component" value="Unassembled WGS sequence"/>
</dbReference>
<comment type="caution">
    <text evidence="6">The sequence shown here is derived from an EMBL/GenBank/DDBJ whole genome shotgun (WGS) entry which is preliminary data.</text>
</comment>
<reference evidence="6" key="1">
    <citation type="submission" date="2020-07" db="EMBL/GenBank/DDBJ databases">
        <title>The High-quality genome of the commercially important snow crab, Chionoecetes opilio.</title>
        <authorList>
            <person name="Jeong J.-H."/>
            <person name="Ryu S."/>
        </authorList>
    </citation>
    <scope>NUCLEOTIDE SEQUENCE</scope>
    <source>
        <strain evidence="6">MADBK_172401_WGS</strain>
        <tissue evidence="6">Digestive gland</tissue>
    </source>
</reference>
<dbReference type="GO" id="GO:0051015">
    <property type="term" value="F:actin filament binding"/>
    <property type="evidence" value="ECO:0007669"/>
    <property type="project" value="InterPro"/>
</dbReference>
<proteinExistence type="predicted"/>
<evidence type="ECO:0000256" key="5">
    <source>
        <dbReference type="SAM" id="SignalP"/>
    </source>
</evidence>
<sequence>MHITSAVLLITITLIHPQGQSLSRSIGEKLNELSGAISRAVNNVERSGVQQPAHTVAGRLEQAQRWLNNPSMDDKGLGQQAIGLIVEEGKKVASGLTGPAQSGILALCEEVDSLSQQLSEMCRRGQGETPQAQAVARALSSKLKELKDKIQTACGGQSCGGLCGHHNAPQTVH</sequence>
<evidence type="ECO:0000256" key="3">
    <source>
        <dbReference type="ARBA" id="ARBA00023136"/>
    </source>
</evidence>
<keyword evidence="2" id="KW-0963">Cytoplasm</keyword>
<dbReference type="OrthoDB" id="29742at2759"/>
<dbReference type="GO" id="GO:0007155">
    <property type="term" value="P:cell adhesion"/>
    <property type="evidence" value="ECO:0007669"/>
    <property type="project" value="InterPro"/>
</dbReference>
<evidence type="ECO:0000313" key="7">
    <source>
        <dbReference type="Proteomes" id="UP000770661"/>
    </source>
</evidence>
<feature type="chain" id="PRO_5035304866" evidence="5">
    <location>
        <begin position="18"/>
        <end position="173"/>
    </location>
</feature>
<organism evidence="6 7">
    <name type="scientific">Chionoecetes opilio</name>
    <name type="common">Atlantic snow crab</name>
    <name type="synonym">Cancer opilio</name>
    <dbReference type="NCBI Taxonomy" id="41210"/>
    <lineage>
        <taxon>Eukaryota</taxon>
        <taxon>Metazoa</taxon>
        <taxon>Ecdysozoa</taxon>
        <taxon>Arthropoda</taxon>
        <taxon>Crustacea</taxon>
        <taxon>Multicrustacea</taxon>
        <taxon>Malacostraca</taxon>
        <taxon>Eumalacostraca</taxon>
        <taxon>Eucarida</taxon>
        <taxon>Decapoda</taxon>
        <taxon>Pleocyemata</taxon>
        <taxon>Brachyura</taxon>
        <taxon>Eubrachyura</taxon>
        <taxon>Majoidea</taxon>
        <taxon>Majidae</taxon>
        <taxon>Chionoecetes</taxon>
    </lineage>
</organism>
<dbReference type="SUPFAM" id="SSF47220">
    <property type="entry name" value="alpha-catenin/vinculin-like"/>
    <property type="match status" value="1"/>
</dbReference>
<dbReference type="PROSITE" id="PS00664">
    <property type="entry name" value="VINCULIN_2"/>
    <property type="match status" value="1"/>
</dbReference>
<comment type="subcellular location">
    <subcellularLocation>
        <location evidence="1">Cytoplasm</location>
    </subcellularLocation>
    <subcellularLocation>
        <location evidence="4">Endomembrane system</location>
        <topology evidence="4">Peripheral membrane protein</topology>
        <orientation evidence="4">Cytoplasmic side</orientation>
    </subcellularLocation>
</comment>
<dbReference type="PANTHER" id="PTHR46180">
    <property type="entry name" value="VINCULIN"/>
    <property type="match status" value="1"/>
</dbReference>
<evidence type="ECO:0000256" key="2">
    <source>
        <dbReference type="ARBA" id="ARBA00022490"/>
    </source>
</evidence>
<evidence type="ECO:0000256" key="4">
    <source>
        <dbReference type="ARBA" id="ARBA00029433"/>
    </source>
</evidence>
<keyword evidence="7" id="KW-1185">Reference proteome</keyword>
<keyword evidence="5" id="KW-0732">Signal</keyword>
<dbReference type="AlphaFoldDB" id="A0A8J4Y542"/>
<dbReference type="InterPro" id="IPR000633">
    <property type="entry name" value="Vinculin_CS"/>
</dbReference>
<evidence type="ECO:0000256" key="1">
    <source>
        <dbReference type="ARBA" id="ARBA00004496"/>
    </source>
</evidence>
<name>A0A8J4Y542_CHIOP</name>
<dbReference type="GO" id="GO:0005737">
    <property type="term" value="C:cytoplasm"/>
    <property type="evidence" value="ECO:0007669"/>
    <property type="project" value="UniProtKB-SubCell"/>
</dbReference>
<protein>
    <submittedName>
        <fullName evidence="6">Vinculin</fullName>
    </submittedName>
</protein>
<feature type="signal peptide" evidence="5">
    <location>
        <begin position="1"/>
        <end position="17"/>
    </location>
</feature>
<dbReference type="GO" id="GO:0012505">
    <property type="term" value="C:endomembrane system"/>
    <property type="evidence" value="ECO:0007669"/>
    <property type="project" value="UniProtKB-SubCell"/>
</dbReference>
<dbReference type="Gene3D" id="1.20.120.810">
    <property type="entry name" value="Vinculin, Vh2 four-helix bundle"/>
    <property type="match status" value="1"/>
</dbReference>
<dbReference type="GO" id="GO:0005198">
    <property type="term" value="F:structural molecule activity"/>
    <property type="evidence" value="ECO:0007669"/>
    <property type="project" value="InterPro"/>
</dbReference>
<accession>A0A8J4Y542</accession>
<keyword evidence="3" id="KW-0472">Membrane</keyword>
<dbReference type="InterPro" id="IPR017997">
    <property type="entry name" value="Vinculin"/>
</dbReference>